<name>L8WYI1_THACA</name>
<dbReference type="EMBL" id="AFRT01000611">
    <property type="protein sequence ID" value="ELU43065.1"/>
    <property type="molecule type" value="Genomic_DNA"/>
</dbReference>
<reference evidence="1 2" key="1">
    <citation type="journal article" date="2013" name="Nat. Commun.">
        <title>The evolution and pathogenic mechanisms of the rice sheath blight pathogen.</title>
        <authorList>
            <person name="Zheng A."/>
            <person name="Lin R."/>
            <person name="Xu L."/>
            <person name="Qin P."/>
            <person name="Tang C."/>
            <person name="Ai P."/>
            <person name="Zhang D."/>
            <person name="Liu Y."/>
            <person name="Sun Z."/>
            <person name="Feng H."/>
            <person name="Wang Y."/>
            <person name="Chen Y."/>
            <person name="Liang X."/>
            <person name="Fu R."/>
            <person name="Li Q."/>
            <person name="Zhang J."/>
            <person name="Yu X."/>
            <person name="Xie Z."/>
            <person name="Ding L."/>
            <person name="Guan P."/>
            <person name="Tang J."/>
            <person name="Liang Y."/>
            <person name="Wang S."/>
            <person name="Deng Q."/>
            <person name="Li S."/>
            <person name="Zhu J."/>
            <person name="Wang L."/>
            <person name="Liu H."/>
            <person name="Li P."/>
        </authorList>
    </citation>
    <scope>NUCLEOTIDE SEQUENCE [LARGE SCALE GENOMIC DNA]</scope>
    <source>
        <strain evidence="2">AG-1 IA</strain>
    </source>
</reference>
<sequence>MTLNASPSPMRMGHIYQTLAESRYFLHNLVHTPHFFVVLCQPVTHRDLFVVYMVYIYDLPADGLIHVLCRDLNRVDVR</sequence>
<comment type="caution">
    <text evidence="1">The sequence shown here is derived from an EMBL/GenBank/DDBJ whole genome shotgun (WGS) entry which is preliminary data.</text>
</comment>
<organism evidence="1 2">
    <name type="scientific">Thanatephorus cucumeris (strain AG1-IA)</name>
    <name type="common">Rice sheath blight fungus</name>
    <name type="synonym">Rhizoctonia solani</name>
    <dbReference type="NCBI Taxonomy" id="983506"/>
    <lineage>
        <taxon>Eukaryota</taxon>
        <taxon>Fungi</taxon>
        <taxon>Dikarya</taxon>
        <taxon>Basidiomycota</taxon>
        <taxon>Agaricomycotina</taxon>
        <taxon>Agaricomycetes</taxon>
        <taxon>Cantharellales</taxon>
        <taxon>Ceratobasidiaceae</taxon>
        <taxon>Rhizoctonia</taxon>
        <taxon>Rhizoctonia solani AG-1</taxon>
    </lineage>
</organism>
<evidence type="ECO:0000313" key="1">
    <source>
        <dbReference type="EMBL" id="ELU43065.1"/>
    </source>
</evidence>
<keyword evidence="2" id="KW-1185">Reference proteome</keyword>
<gene>
    <name evidence="1" type="ORF">AG1IA_02900</name>
</gene>
<dbReference type="Proteomes" id="UP000011668">
    <property type="component" value="Unassembled WGS sequence"/>
</dbReference>
<dbReference type="HOGENOM" id="CLU_2623708_0_0_1"/>
<evidence type="ECO:0000313" key="2">
    <source>
        <dbReference type="Proteomes" id="UP000011668"/>
    </source>
</evidence>
<accession>L8WYI1</accession>
<proteinExistence type="predicted"/>
<dbReference type="AlphaFoldDB" id="L8WYI1"/>
<protein>
    <submittedName>
        <fullName evidence="1">Uncharacterized protein</fullName>
    </submittedName>
</protein>